<evidence type="ECO:0000259" key="1">
    <source>
        <dbReference type="Pfam" id="PF02698"/>
    </source>
</evidence>
<comment type="caution">
    <text evidence="2">The sequence shown here is derived from an EMBL/GenBank/DDBJ whole genome shotgun (WGS) entry which is preliminary data.</text>
</comment>
<feature type="domain" description="DUF218" evidence="1">
    <location>
        <begin position="58"/>
        <end position="162"/>
    </location>
</feature>
<protein>
    <recommendedName>
        <fullName evidence="1">DUF218 domain-containing protein</fullName>
    </recommendedName>
</protein>
<dbReference type="EMBL" id="NOVD01000015">
    <property type="protein sequence ID" value="PCK25597.1"/>
    <property type="molecule type" value="Genomic_DNA"/>
</dbReference>
<evidence type="ECO:0000313" key="3">
    <source>
        <dbReference type="Proteomes" id="UP000230886"/>
    </source>
</evidence>
<name>A0A2A5J8N9_RHOSG</name>
<sequence length="197" mass="21449">MVAIRSSSSPESRYCGAIKQIKSALKIAGIPLSLLALGAATGWPVFVSPKIDAPRSADAIVVLGGAHDGREEVGIQLMKDGYAPRLIFSNPYGDNDKKMRSICEGTFDFPVDCFVPSPSTTEGEGFEIERMANANGWKTVIVVTFVPHISRARHIISQCYQGELVMVASRPELSIGTWAFNYVYQTAGYVKNLFSHC</sequence>
<gene>
    <name evidence="2" type="ORF">CHR55_20050</name>
</gene>
<dbReference type="CDD" id="cd06259">
    <property type="entry name" value="YdcF-like"/>
    <property type="match status" value="1"/>
</dbReference>
<dbReference type="AlphaFoldDB" id="A0A2A5J8N9"/>
<reference evidence="2 3" key="1">
    <citation type="submission" date="2017-07" db="EMBL/GenBank/DDBJ databases">
        <title>Draft sequence of Rhodococcus enclensis 23b-28.</title>
        <authorList>
            <person name="Besaury L."/>
            <person name="Sancelme M."/>
            <person name="Amato P."/>
            <person name="Lallement A."/>
            <person name="Delort A.-M."/>
        </authorList>
    </citation>
    <scope>NUCLEOTIDE SEQUENCE [LARGE SCALE GENOMIC DNA]</scope>
    <source>
        <strain evidence="2 3">23b-28</strain>
    </source>
</reference>
<evidence type="ECO:0000313" key="2">
    <source>
        <dbReference type="EMBL" id="PCK25597.1"/>
    </source>
</evidence>
<organism evidence="2 3">
    <name type="scientific">Rhodococcus qingshengii</name>
    <dbReference type="NCBI Taxonomy" id="334542"/>
    <lineage>
        <taxon>Bacteria</taxon>
        <taxon>Bacillati</taxon>
        <taxon>Actinomycetota</taxon>
        <taxon>Actinomycetes</taxon>
        <taxon>Mycobacteriales</taxon>
        <taxon>Nocardiaceae</taxon>
        <taxon>Rhodococcus</taxon>
        <taxon>Rhodococcus erythropolis group</taxon>
    </lineage>
</organism>
<dbReference type="Pfam" id="PF02698">
    <property type="entry name" value="DUF218"/>
    <property type="match status" value="1"/>
</dbReference>
<dbReference type="Proteomes" id="UP000230886">
    <property type="component" value="Unassembled WGS sequence"/>
</dbReference>
<dbReference type="InterPro" id="IPR003848">
    <property type="entry name" value="DUF218"/>
</dbReference>
<accession>A0A2A5J8N9</accession>
<proteinExistence type="predicted"/>